<comment type="caution">
    <text evidence="1">The sequence shown here is derived from an EMBL/GenBank/DDBJ whole genome shotgun (WGS) entry which is preliminary data.</text>
</comment>
<evidence type="ECO:0000313" key="2">
    <source>
        <dbReference type="Proteomes" id="UP000805649"/>
    </source>
</evidence>
<sequence length="209" mass="24205">MAIMQGVFDDSDDSGIDVRSRHQSEESEEWNGDLSHVERYGSRVKVDKKKDKFPEHTQFDFVHIDNTTNLIKDMECLVERIHRSLKPGCYLEIENFFLETDSMHPEDDALQFFFSIIPNDSSSLDRNLQGYNIILRIMGFENLEGVSSRGPSNAEFFERRLEQIMQEVEGNDCLGVQSVFDCFQARKCLGNPPNNWLFNRTITRGRKAP</sequence>
<protein>
    <submittedName>
        <fullName evidence="1">Methyltransferase domain-containing protein</fullName>
    </submittedName>
</protein>
<name>A0ACC3YC60_COLTU</name>
<keyword evidence="1" id="KW-0489">Methyltransferase</keyword>
<proteinExistence type="predicted"/>
<dbReference type="EMBL" id="VUJX02000017">
    <property type="protein sequence ID" value="KAL0929441.1"/>
    <property type="molecule type" value="Genomic_DNA"/>
</dbReference>
<evidence type="ECO:0000313" key="1">
    <source>
        <dbReference type="EMBL" id="KAL0929441.1"/>
    </source>
</evidence>
<gene>
    <name evidence="1" type="ORF">CTRU02_215607</name>
</gene>
<keyword evidence="2" id="KW-1185">Reference proteome</keyword>
<accession>A0ACC3YC60</accession>
<keyword evidence="1" id="KW-0808">Transferase</keyword>
<organism evidence="1 2">
    <name type="scientific">Colletotrichum truncatum</name>
    <name type="common">Anthracnose fungus</name>
    <name type="synonym">Colletotrichum capsici</name>
    <dbReference type="NCBI Taxonomy" id="5467"/>
    <lineage>
        <taxon>Eukaryota</taxon>
        <taxon>Fungi</taxon>
        <taxon>Dikarya</taxon>
        <taxon>Ascomycota</taxon>
        <taxon>Pezizomycotina</taxon>
        <taxon>Sordariomycetes</taxon>
        <taxon>Hypocreomycetidae</taxon>
        <taxon>Glomerellales</taxon>
        <taxon>Glomerellaceae</taxon>
        <taxon>Colletotrichum</taxon>
        <taxon>Colletotrichum truncatum species complex</taxon>
    </lineage>
</organism>
<reference evidence="1 2" key="1">
    <citation type="journal article" date="2020" name="Phytopathology">
        <title>Genome Sequence Resources of Colletotrichum truncatum, C. plurivorum, C. musicola, and C. sojae: Four Species Pathogenic to Soybean (Glycine max).</title>
        <authorList>
            <person name="Rogerio F."/>
            <person name="Boufleur T.R."/>
            <person name="Ciampi-Guillardi M."/>
            <person name="Sukno S.A."/>
            <person name="Thon M.R."/>
            <person name="Massola Junior N.S."/>
            <person name="Baroncelli R."/>
        </authorList>
    </citation>
    <scope>NUCLEOTIDE SEQUENCE [LARGE SCALE GENOMIC DNA]</scope>
    <source>
        <strain evidence="1 2">CMES1059</strain>
    </source>
</reference>
<dbReference type="Proteomes" id="UP000805649">
    <property type="component" value="Unassembled WGS sequence"/>
</dbReference>